<organism evidence="6 7">
    <name type="scientific">Haloarcula limicola</name>
    <dbReference type="NCBI Taxonomy" id="1429915"/>
    <lineage>
        <taxon>Archaea</taxon>
        <taxon>Methanobacteriati</taxon>
        <taxon>Methanobacteriota</taxon>
        <taxon>Stenosarchaea group</taxon>
        <taxon>Halobacteria</taxon>
        <taxon>Halobacteriales</taxon>
        <taxon>Haloarculaceae</taxon>
        <taxon>Haloarcula</taxon>
    </lineage>
</organism>
<evidence type="ECO:0000256" key="3">
    <source>
        <dbReference type="ARBA" id="ARBA00023172"/>
    </source>
</evidence>
<evidence type="ECO:0000256" key="4">
    <source>
        <dbReference type="SAM" id="MobiDB-lite"/>
    </source>
</evidence>
<dbReference type="Proteomes" id="UP000766550">
    <property type="component" value="Unassembled WGS sequence"/>
</dbReference>
<sequence>MTDSESGGSGAENAPPPLRRALEDYLVSRGKGGQEQSGIYRRHAERELGKFVTYLEREGIEGFDGIEARTLRRYIRRELLGQGHSPRTVQKYYDYVSAWLGWAQREGLVDTHYGIQEAAREPLPEADTRKEERQQTWRREQRRAILGHVDDRAREAIEEDGLDAYGPVRNRALVYVLAYSGIRGSELLANPQDDRRDGATWRDLADDCDSLEVLGKNQRWEDRSIPPQARTALERWRTVLDPAPEWPLFPTLHYPSLHDALDAAGVERDVSGHAEIFDALREAAGQLTTITTDGARRLLKRLTDEADVDVEEGYLQLHGARRGVGRVLAMQQGADAAADQLGNSVEVVERHYSDILAAERAEKTGEAFDDHDG</sequence>
<comment type="caution">
    <text evidence="6">The sequence shown here is derived from an EMBL/GenBank/DDBJ whole genome shotgun (WGS) entry which is preliminary data.</text>
</comment>
<dbReference type="SUPFAM" id="SSF56349">
    <property type="entry name" value="DNA breaking-rejoining enzymes"/>
    <property type="match status" value="1"/>
</dbReference>
<dbReference type="Gene3D" id="1.10.150.130">
    <property type="match status" value="1"/>
</dbReference>
<evidence type="ECO:0000313" key="7">
    <source>
        <dbReference type="Proteomes" id="UP000766550"/>
    </source>
</evidence>
<evidence type="ECO:0000256" key="1">
    <source>
        <dbReference type="ARBA" id="ARBA00022908"/>
    </source>
</evidence>
<keyword evidence="2" id="KW-0238">DNA-binding</keyword>
<dbReference type="GO" id="GO:0006310">
    <property type="term" value="P:DNA recombination"/>
    <property type="evidence" value="ECO:0007669"/>
    <property type="project" value="UniProtKB-KW"/>
</dbReference>
<dbReference type="InterPro" id="IPR013762">
    <property type="entry name" value="Integrase-like_cat_sf"/>
</dbReference>
<dbReference type="InterPro" id="IPR002104">
    <property type="entry name" value="Integrase_catalytic"/>
</dbReference>
<evidence type="ECO:0000313" key="6">
    <source>
        <dbReference type="EMBL" id="MBV0925902.1"/>
    </source>
</evidence>
<keyword evidence="7" id="KW-1185">Reference proteome</keyword>
<protein>
    <recommendedName>
        <fullName evidence="5">Tyr recombinase domain-containing protein</fullName>
    </recommendedName>
</protein>
<dbReference type="AlphaFoldDB" id="A0A8J8C536"/>
<dbReference type="Gene3D" id="1.10.443.10">
    <property type="entry name" value="Intergrase catalytic core"/>
    <property type="match status" value="1"/>
</dbReference>
<evidence type="ECO:0000256" key="2">
    <source>
        <dbReference type="ARBA" id="ARBA00023125"/>
    </source>
</evidence>
<proteinExistence type="predicted"/>
<keyword evidence="1" id="KW-0229">DNA integration</keyword>
<dbReference type="EMBL" id="JAHQXF010000003">
    <property type="protein sequence ID" value="MBV0925902.1"/>
    <property type="molecule type" value="Genomic_DNA"/>
</dbReference>
<dbReference type="PANTHER" id="PTHR30349">
    <property type="entry name" value="PHAGE INTEGRASE-RELATED"/>
    <property type="match status" value="1"/>
</dbReference>
<evidence type="ECO:0000259" key="5">
    <source>
        <dbReference type="PROSITE" id="PS51898"/>
    </source>
</evidence>
<dbReference type="InterPro" id="IPR050090">
    <property type="entry name" value="Tyrosine_recombinase_XerCD"/>
</dbReference>
<dbReference type="PROSITE" id="PS51898">
    <property type="entry name" value="TYR_RECOMBINASE"/>
    <property type="match status" value="1"/>
</dbReference>
<feature type="domain" description="Tyr recombinase" evidence="5">
    <location>
        <begin position="132"/>
        <end position="366"/>
    </location>
</feature>
<dbReference type="RefSeq" id="WP_162318883.1">
    <property type="nucleotide sequence ID" value="NZ_JAHQXF010000003.1"/>
</dbReference>
<dbReference type="GO" id="GO:0015074">
    <property type="term" value="P:DNA integration"/>
    <property type="evidence" value="ECO:0007669"/>
    <property type="project" value="UniProtKB-KW"/>
</dbReference>
<dbReference type="InterPro" id="IPR010998">
    <property type="entry name" value="Integrase_recombinase_N"/>
</dbReference>
<name>A0A8J8C536_9EURY</name>
<keyword evidence="3" id="KW-0233">DNA recombination</keyword>
<accession>A0A8J8C536</accession>
<gene>
    <name evidence="6" type="ORF">KTS45_17000</name>
</gene>
<reference evidence="6 7" key="1">
    <citation type="submission" date="2021-06" db="EMBL/GenBank/DDBJ databases">
        <title>New haloarchaea isolates fom saline soil.</title>
        <authorList>
            <person name="Duran-Viseras A."/>
            <person name="Sanchez-Porro C.S."/>
            <person name="Ventosa A."/>
        </authorList>
    </citation>
    <scope>NUCLEOTIDE SEQUENCE [LARGE SCALE GENOMIC DNA]</scope>
    <source>
        <strain evidence="6 7">JCM 183640</strain>
    </source>
</reference>
<feature type="region of interest" description="Disordered" evidence="4">
    <location>
        <begin position="1"/>
        <end position="20"/>
    </location>
</feature>
<dbReference type="OrthoDB" id="194919at2157"/>
<dbReference type="GO" id="GO:0003677">
    <property type="term" value="F:DNA binding"/>
    <property type="evidence" value="ECO:0007669"/>
    <property type="project" value="UniProtKB-KW"/>
</dbReference>
<dbReference type="InterPro" id="IPR011010">
    <property type="entry name" value="DNA_brk_join_enz"/>
</dbReference>
<dbReference type="PANTHER" id="PTHR30349:SF41">
    <property type="entry name" value="INTEGRASE_RECOMBINASE PROTEIN MJ0367-RELATED"/>
    <property type="match status" value="1"/>
</dbReference>